<evidence type="ECO:0000313" key="2">
    <source>
        <dbReference type="EMBL" id="KIL01019.1"/>
    </source>
</evidence>
<dbReference type="InterPro" id="IPR057394">
    <property type="entry name" value="PIGBOS1"/>
</dbReference>
<dbReference type="Proteomes" id="UP000054538">
    <property type="component" value="Unassembled WGS sequence"/>
</dbReference>
<dbReference type="Pfam" id="PF23670">
    <property type="entry name" value="PIGBOS1"/>
    <property type="match status" value="1"/>
</dbReference>
<dbReference type="InParanoid" id="A0A0D0DYT3"/>
<sequence length="55" mass="5877">MSRRLTPYIFAGLLGAISGVYIFKPVLEEVAAAKEIRGATEGIKSPVPEHPPVKA</sequence>
<organism evidence="2 3">
    <name type="scientific">Paxillus rubicundulus Ve08.2h10</name>
    <dbReference type="NCBI Taxonomy" id="930991"/>
    <lineage>
        <taxon>Eukaryota</taxon>
        <taxon>Fungi</taxon>
        <taxon>Dikarya</taxon>
        <taxon>Basidiomycota</taxon>
        <taxon>Agaricomycotina</taxon>
        <taxon>Agaricomycetes</taxon>
        <taxon>Agaricomycetidae</taxon>
        <taxon>Boletales</taxon>
        <taxon>Paxilineae</taxon>
        <taxon>Paxillaceae</taxon>
        <taxon>Paxillus</taxon>
    </lineage>
</organism>
<protein>
    <submittedName>
        <fullName evidence="2">Uncharacterized protein</fullName>
    </submittedName>
</protein>
<keyword evidence="1" id="KW-0472">Membrane</keyword>
<dbReference type="OrthoDB" id="4093673at2759"/>
<feature type="transmembrane region" description="Helical" evidence="1">
    <location>
        <begin position="6"/>
        <end position="27"/>
    </location>
</feature>
<accession>A0A0D0DYT3</accession>
<gene>
    <name evidence="2" type="ORF">PAXRUDRAFT_185752</name>
</gene>
<keyword evidence="1" id="KW-0812">Transmembrane</keyword>
<evidence type="ECO:0000313" key="3">
    <source>
        <dbReference type="Proteomes" id="UP000054538"/>
    </source>
</evidence>
<reference evidence="3" key="2">
    <citation type="submission" date="2015-01" db="EMBL/GenBank/DDBJ databases">
        <title>Evolutionary Origins and Diversification of the Mycorrhizal Mutualists.</title>
        <authorList>
            <consortium name="DOE Joint Genome Institute"/>
            <consortium name="Mycorrhizal Genomics Consortium"/>
            <person name="Kohler A."/>
            <person name="Kuo A."/>
            <person name="Nagy L.G."/>
            <person name="Floudas D."/>
            <person name="Copeland A."/>
            <person name="Barry K.W."/>
            <person name="Cichocki N."/>
            <person name="Veneault-Fourrey C."/>
            <person name="LaButti K."/>
            <person name="Lindquist E.A."/>
            <person name="Lipzen A."/>
            <person name="Lundell T."/>
            <person name="Morin E."/>
            <person name="Murat C."/>
            <person name="Riley R."/>
            <person name="Ohm R."/>
            <person name="Sun H."/>
            <person name="Tunlid A."/>
            <person name="Henrissat B."/>
            <person name="Grigoriev I.V."/>
            <person name="Hibbett D.S."/>
            <person name="Martin F."/>
        </authorList>
    </citation>
    <scope>NUCLEOTIDE SEQUENCE [LARGE SCALE GENOMIC DNA]</scope>
    <source>
        <strain evidence="3">Ve08.2h10</strain>
    </source>
</reference>
<dbReference type="AlphaFoldDB" id="A0A0D0DYT3"/>
<keyword evidence="3" id="KW-1185">Reference proteome</keyword>
<proteinExistence type="predicted"/>
<name>A0A0D0DYT3_9AGAM</name>
<dbReference type="HOGENOM" id="CLU_3033008_0_0_1"/>
<evidence type="ECO:0000256" key="1">
    <source>
        <dbReference type="SAM" id="Phobius"/>
    </source>
</evidence>
<reference evidence="2 3" key="1">
    <citation type="submission" date="2014-04" db="EMBL/GenBank/DDBJ databases">
        <authorList>
            <consortium name="DOE Joint Genome Institute"/>
            <person name="Kuo A."/>
            <person name="Kohler A."/>
            <person name="Jargeat P."/>
            <person name="Nagy L.G."/>
            <person name="Floudas D."/>
            <person name="Copeland A."/>
            <person name="Barry K.W."/>
            <person name="Cichocki N."/>
            <person name="Veneault-Fourrey C."/>
            <person name="LaButti K."/>
            <person name="Lindquist E.A."/>
            <person name="Lipzen A."/>
            <person name="Lundell T."/>
            <person name="Morin E."/>
            <person name="Murat C."/>
            <person name="Sun H."/>
            <person name="Tunlid A."/>
            <person name="Henrissat B."/>
            <person name="Grigoriev I.V."/>
            <person name="Hibbett D.S."/>
            <person name="Martin F."/>
            <person name="Nordberg H.P."/>
            <person name="Cantor M.N."/>
            <person name="Hua S.X."/>
        </authorList>
    </citation>
    <scope>NUCLEOTIDE SEQUENCE [LARGE SCALE GENOMIC DNA]</scope>
    <source>
        <strain evidence="2 3">Ve08.2h10</strain>
    </source>
</reference>
<dbReference type="EMBL" id="KN824823">
    <property type="protein sequence ID" value="KIL01019.1"/>
    <property type="molecule type" value="Genomic_DNA"/>
</dbReference>
<keyword evidence="1" id="KW-1133">Transmembrane helix</keyword>